<dbReference type="Pfam" id="PF00690">
    <property type="entry name" value="Cation_ATPase_N"/>
    <property type="match status" value="1"/>
</dbReference>
<evidence type="ECO:0000256" key="3">
    <source>
        <dbReference type="ARBA" id="ARBA00022475"/>
    </source>
</evidence>
<evidence type="ECO:0000256" key="10">
    <source>
        <dbReference type="SAM" id="Phobius"/>
    </source>
</evidence>
<evidence type="ECO:0000256" key="8">
    <source>
        <dbReference type="ARBA" id="ARBA00022989"/>
    </source>
</evidence>
<evidence type="ECO:0000256" key="4">
    <source>
        <dbReference type="ARBA" id="ARBA00022692"/>
    </source>
</evidence>
<keyword evidence="9 10" id="KW-0472">Membrane</keyword>
<dbReference type="NCBIfam" id="TIGR01494">
    <property type="entry name" value="ATPase_P-type"/>
    <property type="match status" value="2"/>
</dbReference>
<dbReference type="SUPFAM" id="SSF81653">
    <property type="entry name" value="Calcium ATPase, transduction domain A"/>
    <property type="match status" value="1"/>
</dbReference>
<dbReference type="Gene3D" id="1.20.1110.10">
    <property type="entry name" value="Calcium-transporting ATPase, transmembrane domain"/>
    <property type="match status" value="1"/>
</dbReference>
<name>A0ABR6WV53_9FIRM</name>
<dbReference type="InterPro" id="IPR050510">
    <property type="entry name" value="Cation_transp_ATPase_P-type"/>
</dbReference>
<dbReference type="InterPro" id="IPR023299">
    <property type="entry name" value="ATPase_P-typ_cyto_dom_N"/>
</dbReference>
<dbReference type="EMBL" id="WJBC01000011">
    <property type="protein sequence ID" value="MBC3804504.1"/>
    <property type="molecule type" value="Genomic_DNA"/>
</dbReference>
<evidence type="ECO:0000313" key="13">
    <source>
        <dbReference type="Proteomes" id="UP000603234"/>
    </source>
</evidence>
<feature type="transmembrane region" description="Helical" evidence="10">
    <location>
        <begin position="798"/>
        <end position="823"/>
    </location>
</feature>
<proteinExistence type="inferred from homology"/>
<dbReference type="InterPro" id="IPR018303">
    <property type="entry name" value="ATPase_P-typ_P_site"/>
</dbReference>
<dbReference type="PANTHER" id="PTHR43294">
    <property type="entry name" value="SODIUM/POTASSIUM-TRANSPORTING ATPASE SUBUNIT ALPHA"/>
    <property type="match status" value="1"/>
</dbReference>
<dbReference type="Gene3D" id="2.70.150.10">
    <property type="entry name" value="Calcium-transporting ATPase, cytoplasmic transduction domain A"/>
    <property type="match status" value="1"/>
</dbReference>
<dbReference type="SFLD" id="SFLDS00003">
    <property type="entry name" value="Haloacid_Dehalogenase"/>
    <property type="match status" value="1"/>
</dbReference>
<dbReference type="SUPFAM" id="SSF81665">
    <property type="entry name" value="Calcium ATPase, transmembrane domain M"/>
    <property type="match status" value="1"/>
</dbReference>
<keyword evidence="7" id="KW-1278">Translocase</keyword>
<feature type="transmembrane region" description="Helical" evidence="10">
    <location>
        <begin position="906"/>
        <end position="926"/>
    </location>
</feature>
<dbReference type="InterPro" id="IPR023214">
    <property type="entry name" value="HAD_sf"/>
</dbReference>
<dbReference type="Proteomes" id="UP000603234">
    <property type="component" value="Unassembled WGS sequence"/>
</dbReference>
<keyword evidence="8 10" id="KW-1133">Transmembrane helix</keyword>
<dbReference type="Gene3D" id="3.40.50.1000">
    <property type="entry name" value="HAD superfamily/HAD-like"/>
    <property type="match status" value="1"/>
</dbReference>
<dbReference type="InterPro" id="IPR036412">
    <property type="entry name" value="HAD-like_sf"/>
</dbReference>
<comment type="subcellular location">
    <subcellularLocation>
        <location evidence="1">Cell membrane</location>
        <topology evidence="1">Multi-pass membrane protein</topology>
    </subcellularLocation>
</comment>
<evidence type="ECO:0000256" key="9">
    <source>
        <dbReference type="ARBA" id="ARBA00023136"/>
    </source>
</evidence>
<dbReference type="PRINTS" id="PR00119">
    <property type="entry name" value="CATATPASE"/>
</dbReference>
<feature type="transmembrane region" description="Helical" evidence="10">
    <location>
        <begin position="878"/>
        <end position="900"/>
    </location>
</feature>
<evidence type="ECO:0000313" key="12">
    <source>
        <dbReference type="EMBL" id="MBC3804504.1"/>
    </source>
</evidence>
<dbReference type="InterPro" id="IPR001757">
    <property type="entry name" value="P_typ_ATPase"/>
</dbReference>
<feature type="transmembrane region" description="Helical" evidence="10">
    <location>
        <begin position="835"/>
        <end position="857"/>
    </location>
</feature>
<organism evidence="12 13">
    <name type="scientific">Acetobacterium fimetarium</name>
    <dbReference type="NCBI Taxonomy" id="52691"/>
    <lineage>
        <taxon>Bacteria</taxon>
        <taxon>Bacillati</taxon>
        <taxon>Bacillota</taxon>
        <taxon>Clostridia</taxon>
        <taxon>Eubacteriales</taxon>
        <taxon>Eubacteriaceae</taxon>
        <taxon>Acetobacterium</taxon>
    </lineage>
</organism>
<evidence type="ECO:0000256" key="2">
    <source>
        <dbReference type="ARBA" id="ARBA00005675"/>
    </source>
</evidence>
<comment type="similarity">
    <text evidence="2">Belongs to the cation transport ATPase (P-type) (TC 3.A.3) family. Type IIA subfamily.</text>
</comment>
<dbReference type="InterPro" id="IPR004014">
    <property type="entry name" value="ATPase_P-typ_cation-transptr_N"/>
</dbReference>
<dbReference type="InterPro" id="IPR008250">
    <property type="entry name" value="ATPase_P-typ_transduc_dom_A_sf"/>
</dbReference>
<keyword evidence="6" id="KW-0067">ATP-binding</keyword>
<dbReference type="PRINTS" id="PR00121">
    <property type="entry name" value="NAKATPASE"/>
</dbReference>
<dbReference type="Pfam" id="PF13246">
    <property type="entry name" value="Cation_ATPase"/>
    <property type="match status" value="1"/>
</dbReference>
<accession>A0ABR6WV53</accession>
<reference evidence="12 13" key="1">
    <citation type="journal article" date="2020" name="mSystems">
        <title>Defining Genomic and Predicted Metabolic Features of the Acetobacterium Genus.</title>
        <authorList>
            <person name="Ross D.E."/>
            <person name="Marshall C.W."/>
            <person name="Gulliver D."/>
            <person name="May H.D."/>
            <person name="Norman R.S."/>
        </authorList>
    </citation>
    <scope>NUCLEOTIDE SEQUENCE [LARGE SCALE GENOMIC DNA]</scope>
    <source>
        <strain evidence="12 13">DSM 8238</strain>
    </source>
</reference>
<dbReference type="InterPro" id="IPR023298">
    <property type="entry name" value="ATPase_P-typ_TM_dom_sf"/>
</dbReference>
<dbReference type="Pfam" id="PF08282">
    <property type="entry name" value="Hydrolase_3"/>
    <property type="match status" value="1"/>
</dbReference>
<keyword evidence="5" id="KW-0547">Nucleotide-binding</keyword>
<feature type="domain" description="Cation-transporting P-type ATPase N-terminal" evidence="11">
    <location>
        <begin position="19"/>
        <end position="92"/>
    </location>
</feature>
<keyword evidence="3" id="KW-1003">Cell membrane</keyword>
<dbReference type="InterPro" id="IPR059000">
    <property type="entry name" value="ATPase_P-type_domA"/>
</dbReference>
<dbReference type="PANTHER" id="PTHR43294:SF21">
    <property type="entry name" value="CATION TRANSPORTING ATPASE"/>
    <property type="match status" value="1"/>
</dbReference>
<dbReference type="SFLD" id="SFLDG00002">
    <property type="entry name" value="C1.7:_P-type_atpase_like"/>
    <property type="match status" value="1"/>
</dbReference>
<dbReference type="InterPro" id="IPR006068">
    <property type="entry name" value="ATPase_P-typ_cation-transptr_C"/>
</dbReference>
<feature type="transmembrane region" description="Helical" evidence="10">
    <location>
        <begin position="68"/>
        <end position="89"/>
    </location>
</feature>
<protein>
    <submittedName>
        <fullName evidence="12">HAD-IC family P-type ATPase</fullName>
    </submittedName>
</protein>
<dbReference type="SUPFAM" id="SSF81660">
    <property type="entry name" value="Metal cation-transporting ATPase, ATP-binding domain N"/>
    <property type="match status" value="1"/>
</dbReference>
<feature type="transmembrane region" description="Helical" evidence="10">
    <location>
        <begin position="95"/>
        <end position="112"/>
    </location>
</feature>
<dbReference type="Gene3D" id="3.40.1110.10">
    <property type="entry name" value="Calcium-transporting ATPase, cytoplasmic domain N"/>
    <property type="match status" value="1"/>
</dbReference>
<feature type="transmembrane region" description="Helical" evidence="10">
    <location>
        <begin position="288"/>
        <end position="312"/>
    </location>
</feature>
<sequence length="954" mass="104404">MNMNESQKGQTAGAVAENPIESLPAAAVYAELKTAASGLTQVEAEKRLEYYGKNSIQKRKSKPLIIKFLANFTHLMAILLWIGGVVGFIAQLPQLGVAIWLVNIINGLFSFWQEYQAEKAVEALGELLPVYAHVLRDGGEARILAEDLVPGDVIILAEGDRISADGRLVEADDFRADQSILTGESHPAHKTKDVGNRTDLGRAEQPNLIFAGTNAASGSGKAVVFATGMNTEFGKIADLTQSMGEVQSPLQKELGRVTRLVSVMAMSIGAFFFVMAILVANVNIAESFIFAMGMIVAFIPEGLLPTVTLSLAMGVQRMAQRNALIKRLSAVETLGCTTVICTDKTGTLTQNEMTVSDLWMVKQQVRVTGVGYAPEGEMLRENLPISLAENQDLRQLLLAASLCNNSRLLPPGPETSHWSILGDPTEAALVVAAQKGKLDLAEEAQHSPRLRELPFESYRKRMSTIHQVSAEISDGKQLAYIKGSPKEVLDLCTKFYQDGQGLPLDEVTREKVMTANDEFARKGLRVLAVAMRLLTKDLNLPARLSEYTSDLIEQDLTFLGLTVMADPPREEVQAAVGKCNQAGIKIIMITGDYGLTAESIARRIGIIYEDQPRIITGAELDELNDDALKQALAGEIIFARAAPEQKLRVVTALQEMGNVVAVTGDGVNDAPALKKADIGVAMGISGTDVAKEAADVILTDDNFASIVNAVEEGRGVYNNIRKFATYILNSNVPEAVPFIIFLFSRGTIPLPLTIMQILAVDLGTDMLPAIALGSELPEEGIMKRPPRRQKEHLLNRYLLIRAFLWYGLIESSIAMSAFFFLYWQNGWPGVPMENAGVIYQMATTMTLAGIVATQIGTVFNCRTERASLFKVGFFKNRLVIIGIAFELAILCILIYTPFLHTLFNTAPIGLIEWAYLFMWIPIVILLDESRKALLRSWEQRSASRKNKIRKGVSQ</sequence>
<feature type="transmembrane region" description="Helical" evidence="10">
    <location>
        <begin position="260"/>
        <end position="282"/>
    </location>
</feature>
<dbReference type="RefSeq" id="WP_186842391.1">
    <property type="nucleotide sequence ID" value="NZ_WJBC01000011.1"/>
</dbReference>
<gene>
    <name evidence="12" type="ORF">GH808_08665</name>
</gene>
<evidence type="ECO:0000256" key="6">
    <source>
        <dbReference type="ARBA" id="ARBA00022840"/>
    </source>
</evidence>
<dbReference type="SUPFAM" id="SSF56784">
    <property type="entry name" value="HAD-like"/>
    <property type="match status" value="1"/>
</dbReference>
<evidence type="ECO:0000259" key="11">
    <source>
        <dbReference type="SMART" id="SM00831"/>
    </source>
</evidence>
<dbReference type="Pfam" id="PF00122">
    <property type="entry name" value="E1-E2_ATPase"/>
    <property type="match status" value="1"/>
</dbReference>
<keyword evidence="13" id="KW-1185">Reference proteome</keyword>
<evidence type="ECO:0000256" key="5">
    <source>
        <dbReference type="ARBA" id="ARBA00022741"/>
    </source>
</evidence>
<dbReference type="SMART" id="SM00831">
    <property type="entry name" value="Cation_ATPase_N"/>
    <property type="match status" value="1"/>
</dbReference>
<dbReference type="InterPro" id="IPR044492">
    <property type="entry name" value="P_typ_ATPase_HD_dom"/>
</dbReference>
<evidence type="ECO:0000256" key="1">
    <source>
        <dbReference type="ARBA" id="ARBA00004651"/>
    </source>
</evidence>
<dbReference type="SFLD" id="SFLDF00027">
    <property type="entry name" value="p-type_atpase"/>
    <property type="match status" value="1"/>
</dbReference>
<evidence type="ECO:0000256" key="7">
    <source>
        <dbReference type="ARBA" id="ARBA00022967"/>
    </source>
</evidence>
<comment type="caution">
    <text evidence="12">The sequence shown here is derived from an EMBL/GenBank/DDBJ whole genome shotgun (WGS) entry which is preliminary data.</text>
</comment>
<dbReference type="PROSITE" id="PS00154">
    <property type="entry name" value="ATPASE_E1_E2"/>
    <property type="match status" value="1"/>
</dbReference>
<keyword evidence="4 10" id="KW-0812">Transmembrane</keyword>
<dbReference type="Pfam" id="PF00689">
    <property type="entry name" value="Cation_ATPase_C"/>
    <property type="match status" value="1"/>
</dbReference>